<evidence type="ECO:0000313" key="3">
    <source>
        <dbReference type="EMBL" id="TQK76888.1"/>
    </source>
</evidence>
<dbReference type="InterPro" id="IPR050963">
    <property type="entry name" value="Sirohydro_Cobaltochel/CbiX"/>
</dbReference>
<keyword evidence="2" id="KW-0456">Lyase</keyword>
<dbReference type="EMBL" id="VFNV01000001">
    <property type="protein sequence ID" value="TQK76888.1"/>
    <property type="molecule type" value="Genomic_DNA"/>
</dbReference>
<evidence type="ECO:0000256" key="2">
    <source>
        <dbReference type="ARBA" id="ARBA00023239"/>
    </source>
</evidence>
<dbReference type="PANTHER" id="PTHR33542:SF5">
    <property type="entry name" value="FERROCHELATASE CHE1"/>
    <property type="match status" value="1"/>
</dbReference>
<dbReference type="Proteomes" id="UP000316181">
    <property type="component" value="Unassembled WGS sequence"/>
</dbReference>
<dbReference type="Gene3D" id="3.40.50.1400">
    <property type="match status" value="2"/>
</dbReference>
<reference evidence="3 4" key="1">
    <citation type="submission" date="2019-06" db="EMBL/GenBank/DDBJ databases">
        <title>Sequencing the genomes of 1000 actinobacteria strains.</title>
        <authorList>
            <person name="Klenk H.-P."/>
        </authorList>
    </citation>
    <scope>NUCLEOTIDE SEQUENCE [LARGE SCALE GENOMIC DNA]</scope>
    <source>
        <strain evidence="3 4">DSM 10596</strain>
    </source>
</reference>
<proteinExistence type="predicted"/>
<sequence length="240" mass="24163">MTVLIACSHGTSDPAGQAAIRSLVDQVRELLPSVRVEEAFVDVQQPDLERVLAEVCGEPAAGDCAQDLRTRAVVVPLLLSTGYHTKVDIARAVGAHAGVAQGEPLGAHPLVARLVTDRLIAAVPGGFEPTDRVVLAAAGSSNPAAVRDVAAVAAGVGQAIPVPVTVGYASASEPRIADAVAAARADGASRVIVARYVLAPGFFAELVAASGGDIVSAPLAPDPTLARVVADHYAAALAAP</sequence>
<dbReference type="Pfam" id="PF01903">
    <property type="entry name" value="CbiX"/>
    <property type="match status" value="2"/>
</dbReference>
<organism evidence="3 4">
    <name type="scientific">Rarobacter incanus</name>
    <dbReference type="NCBI Taxonomy" id="153494"/>
    <lineage>
        <taxon>Bacteria</taxon>
        <taxon>Bacillati</taxon>
        <taxon>Actinomycetota</taxon>
        <taxon>Actinomycetes</taxon>
        <taxon>Micrococcales</taxon>
        <taxon>Rarobacteraceae</taxon>
        <taxon>Rarobacter</taxon>
    </lineage>
</organism>
<accession>A0A542SQL8</accession>
<keyword evidence="4" id="KW-1185">Reference proteome</keyword>
<dbReference type="SUPFAM" id="SSF53800">
    <property type="entry name" value="Chelatase"/>
    <property type="match status" value="1"/>
</dbReference>
<name>A0A542SQL8_9MICO</name>
<dbReference type="GO" id="GO:0016829">
    <property type="term" value="F:lyase activity"/>
    <property type="evidence" value="ECO:0007669"/>
    <property type="project" value="UniProtKB-KW"/>
</dbReference>
<dbReference type="PANTHER" id="PTHR33542">
    <property type="entry name" value="SIROHYDROCHLORIN FERROCHELATASE, CHLOROPLASTIC"/>
    <property type="match status" value="1"/>
</dbReference>
<comment type="caution">
    <text evidence="3">The sequence shown here is derived from an EMBL/GenBank/DDBJ whole genome shotgun (WGS) entry which is preliminary data.</text>
</comment>
<evidence type="ECO:0000256" key="1">
    <source>
        <dbReference type="ARBA" id="ARBA00022723"/>
    </source>
</evidence>
<dbReference type="AlphaFoldDB" id="A0A542SQL8"/>
<dbReference type="CDD" id="cd03416">
    <property type="entry name" value="CbiX_SirB_N"/>
    <property type="match status" value="1"/>
</dbReference>
<gene>
    <name evidence="3" type="ORF">FB389_1588</name>
</gene>
<dbReference type="InterPro" id="IPR002762">
    <property type="entry name" value="CbiX-like"/>
</dbReference>
<protein>
    <submittedName>
        <fullName evidence="3">Sirohydrochlorin ferrochelatase</fullName>
    </submittedName>
</protein>
<keyword evidence="1" id="KW-0479">Metal-binding</keyword>
<dbReference type="RefSeq" id="WP_142112468.1">
    <property type="nucleotide sequence ID" value="NZ_BAAATB010000004.1"/>
</dbReference>
<dbReference type="GO" id="GO:0046872">
    <property type="term" value="F:metal ion binding"/>
    <property type="evidence" value="ECO:0007669"/>
    <property type="project" value="UniProtKB-KW"/>
</dbReference>
<dbReference type="OrthoDB" id="7345302at2"/>
<evidence type="ECO:0000313" key="4">
    <source>
        <dbReference type="Proteomes" id="UP000316181"/>
    </source>
</evidence>